<gene>
    <name evidence="4" type="ORF">FHS94_001650</name>
</gene>
<feature type="domain" description="Nudix hydrolase" evidence="3">
    <location>
        <begin position="9"/>
        <end position="149"/>
    </location>
</feature>
<dbReference type="PROSITE" id="PS00893">
    <property type="entry name" value="NUDIX_BOX"/>
    <property type="match status" value="1"/>
</dbReference>
<keyword evidence="5" id="KW-1185">Reference proteome</keyword>
<dbReference type="CDD" id="cd04688">
    <property type="entry name" value="NUDIX_Hydrolase"/>
    <property type="match status" value="1"/>
</dbReference>
<evidence type="ECO:0000259" key="3">
    <source>
        <dbReference type="PROSITE" id="PS51462"/>
    </source>
</evidence>
<dbReference type="RefSeq" id="WP_184056431.1">
    <property type="nucleotide sequence ID" value="NZ_JACIJK010000004.1"/>
</dbReference>
<evidence type="ECO:0000256" key="1">
    <source>
        <dbReference type="ARBA" id="ARBA00001946"/>
    </source>
</evidence>
<evidence type="ECO:0000313" key="4">
    <source>
        <dbReference type="EMBL" id="MBB5714814.1"/>
    </source>
</evidence>
<organism evidence="4 5">
    <name type="scientific">Sphingomonas aerophila</name>
    <dbReference type="NCBI Taxonomy" id="1344948"/>
    <lineage>
        <taxon>Bacteria</taxon>
        <taxon>Pseudomonadati</taxon>
        <taxon>Pseudomonadota</taxon>
        <taxon>Alphaproteobacteria</taxon>
        <taxon>Sphingomonadales</taxon>
        <taxon>Sphingomonadaceae</taxon>
        <taxon>Sphingomonas</taxon>
    </lineage>
</organism>
<comment type="cofactor">
    <cofactor evidence="1">
        <name>Mg(2+)</name>
        <dbReference type="ChEBI" id="CHEBI:18420"/>
    </cofactor>
</comment>
<dbReference type="PROSITE" id="PS51462">
    <property type="entry name" value="NUDIX"/>
    <property type="match status" value="1"/>
</dbReference>
<dbReference type="EMBL" id="JACIJK010000004">
    <property type="protein sequence ID" value="MBB5714814.1"/>
    <property type="molecule type" value="Genomic_DNA"/>
</dbReference>
<dbReference type="InterPro" id="IPR000086">
    <property type="entry name" value="NUDIX_hydrolase_dom"/>
</dbReference>
<dbReference type="AlphaFoldDB" id="A0A7W9EU22"/>
<evidence type="ECO:0000256" key="2">
    <source>
        <dbReference type="ARBA" id="ARBA00022801"/>
    </source>
</evidence>
<dbReference type="GO" id="GO:0016787">
    <property type="term" value="F:hydrolase activity"/>
    <property type="evidence" value="ECO:0007669"/>
    <property type="project" value="UniProtKB-KW"/>
</dbReference>
<sequence length="154" mass="17122">MSFWRPSPVIRTKVLALIWRGPALLLGPVCDDRSILVGLRPLGGTIEFGETREEALRRELREELGCEASFDGPWHTIENIFVHGDATGHEYLFAINTALADPDLYTRKHVLYHDGSGRQIARWAKPDELPPGVNLYPSGLAAALSARLQPRPSI</sequence>
<name>A0A7W9EU22_9SPHN</name>
<dbReference type="Proteomes" id="UP000546200">
    <property type="component" value="Unassembled WGS sequence"/>
</dbReference>
<reference evidence="4 5" key="1">
    <citation type="submission" date="2020-08" db="EMBL/GenBank/DDBJ databases">
        <title>Genomic Encyclopedia of Type Strains, Phase IV (KMG-IV): sequencing the most valuable type-strain genomes for metagenomic binning, comparative biology and taxonomic classification.</title>
        <authorList>
            <person name="Goeker M."/>
        </authorList>
    </citation>
    <scope>NUCLEOTIDE SEQUENCE [LARGE SCALE GENOMIC DNA]</scope>
    <source>
        <strain evidence="4 5">DSM 100044</strain>
    </source>
</reference>
<dbReference type="InterPro" id="IPR015797">
    <property type="entry name" value="NUDIX_hydrolase-like_dom_sf"/>
</dbReference>
<evidence type="ECO:0000313" key="5">
    <source>
        <dbReference type="Proteomes" id="UP000546200"/>
    </source>
</evidence>
<dbReference type="Pfam" id="PF00293">
    <property type="entry name" value="NUDIX"/>
    <property type="match status" value="1"/>
</dbReference>
<dbReference type="Gene3D" id="3.90.79.10">
    <property type="entry name" value="Nucleoside Triphosphate Pyrophosphohydrolase"/>
    <property type="match status" value="1"/>
</dbReference>
<comment type="caution">
    <text evidence="4">The sequence shown here is derived from an EMBL/GenBank/DDBJ whole genome shotgun (WGS) entry which is preliminary data.</text>
</comment>
<accession>A0A7W9EU22</accession>
<keyword evidence="2" id="KW-0378">Hydrolase</keyword>
<protein>
    <submittedName>
        <fullName evidence="4">8-oxo-dGTP pyrophosphatase MutT (NUDIX family)</fullName>
    </submittedName>
</protein>
<dbReference type="SUPFAM" id="SSF55811">
    <property type="entry name" value="Nudix"/>
    <property type="match status" value="1"/>
</dbReference>
<dbReference type="InterPro" id="IPR020084">
    <property type="entry name" value="NUDIX_hydrolase_CS"/>
</dbReference>
<proteinExistence type="predicted"/>